<feature type="region of interest" description="Disordered" evidence="1">
    <location>
        <begin position="321"/>
        <end position="408"/>
    </location>
</feature>
<feature type="compositionally biased region" description="Low complexity" evidence="1">
    <location>
        <begin position="237"/>
        <end position="253"/>
    </location>
</feature>
<name>J9D3W4_EDHAE</name>
<feature type="compositionally biased region" description="Low complexity" evidence="1">
    <location>
        <begin position="212"/>
        <end position="230"/>
    </location>
</feature>
<gene>
    <name evidence="2" type="ORF">EDEG_00305</name>
</gene>
<evidence type="ECO:0000256" key="1">
    <source>
        <dbReference type="SAM" id="MobiDB-lite"/>
    </source>
</evidence>
<reference evidence="3" key="2">
    <citation type="submission" date="2015-07" db="EMBL/GenBank/DDBJ databases">
        <title>Contrasting host-pathogen interactions and genome evolution in two generalist and specialist microsporidian pathogens of mosquitoes.</title>
        <authorList>
            <consortium name="The Broad Institute Genomics Platform"/>
            <consortium name="The Broad Institute Genome Sequencing Center for Infectious Disease"/>
            <person name="Cuomo C.A."/>
            <person name="Sanscrainte N.D."/>
            <person name="Goldberg J.M."/>
            <person name="Heiman D."/>
            <person name="Young S."/>
            <person name="Zeng Q."/>
            <person name="Becnel J.J."/>
            <person name="Birren B.W."/>
        </authorList>
    </citation>
    <scope>NUCLEOTIDE SEQUENCE [LARGE SCALE GENOMIC DNA]</scope>
    <source>
        <strain evidence="3">USNM 41457</strain>
    </source>
</reference>
<evidence type="ECO:0000313" key="3">
    <source>
        <dbReference type="Proteomes" id="UP000003163"/>
    </source>
</evidence>
<dbReference type="InterPro" id="IPR035992">
    <property type="entry name" value="Ricin_B-like_lectins"/>
</dbReference>
<dbReference type="EMBL" id="AFBI03000003">
    <property type="protein sequence ID" value="EJW02234.1"/>
    <property type="molecule type" value="Genomic_DNA"/>
</dbReference>
<comment type="caution">
    <text evidence="2">The sequence shown here is derived from an EMBL/GenBank/DDBJ whole genome shotgun (WGS) entry which is preliminary data.</text>
</comment>
<evidence type="ECO:0000313" key="2">
    <source>
        <dbReference type="EMBL" id="EJW02234.1"/>
    </source>
</evidence>
<dbReference type="AlphaFoldDB" id="J9D3W4"/>
<dbReference type="SUPFAM" id="SSF50370">
    <property type="entry name" value="Ricin B-like lectins"/>
    <property type="match status" value="1"/>
</dbReference>
<feature type="region of interest" description="Disordered" evidence="1">
    <location>
        <begin position="203"/>
        <end position="296"/>
    </location>
</feature>
<reference evidence="2 3" key="1">
    <citation type="submission" date="2011-08" db="EMBL/GenBank/DDBJ databases">
        <authorList>
            <person name="Liu Z.J."/>
            <person name="Shi F.L."/>
            <person name="Lu J.Q."/>
            <person name="Li M."/>
            <person name="Wang Z.L."/>
        </authorList>
    </citation>
    <scope>NUCLEOTIDE SEQUENCE [LARGE SCALE GENOMIC DNA]</scope>
    <source>
        <strain evidence="2 3">USNM 41457</strain>
    </source>
</reference>
<feature type="region of interest" description="Disordered" evidence="1">
    <location>
        <begin position="146"/>
        <end position="181"/>
    </location>
</feature>
<sequence>MFIFLIEVINAFNPFSYYLIRLNGTNKYISVPQKDNPNVNMDDIDSAQRFYIKDAEKNPSKKVFVRINDDLNGFTTNKKTKKLEYGSINEFKNQLFSLKRSEEDYKIYQIVNKKMCLEFEDTTSELVLKKCNNNVSNQLFRIMEMKKQKSTSNPRVLVGKRNFDKSIKGRKGDKKKPKKTSKDLELMCDKLFGEDDYEVIGNSIDGDESDSKNSNIKRNSLNKNNKNNNNNKDHANNDTLTNGDNNNSNNNKENTNDDVDNKINNNKYGSNRSNKNKNSVDQNAINNDDYPDGENILLQDSSCEVNDLNNFENENLFQKDSNDQKIPSQHSIKHHNAKPTSQSEKPYKTLTDNNNGDSNVNKKKPDRKNRKNNIHKDSDNNDECNEDEDVNSSSTESQEAEYEHKKGKKTTLCNKMTEPDILYTSKPTENNNQDLKKFVKPVKKFLGGKIKEIDSDEIIFLPHEMLELAGENNDHMVNHMCSEGSHILKPDSQNKTHAPTRKAKHTHNSCILPDEIPVIVKCDESKRNSIISSWGDLVKKALSFNI</sequence>
<protein>
    <submittedName>
        <fullName evidence="2">Uncharacterized protein</fullName>
    </submittedName>
</protein>
<feature type="compositionally biased region" description="Acidic residues" evidence="1">
    <location>
        <begin position="380"/>
        <end position="390"/>
    </location>
</feature>
<dbReference type="VEuPathDB" id="MicrosporidiaDB:EDEG_00305"/>
<keyword evidence="3" id="KW-1185">Reference proteome</keyword>
<feature type="compositionally biased region" description="Polar residues" evidence="1">
    <location>
        <begin position="338"/>
        <end position="358"/>
    </location>
</feature>
<organism evidence="2 3">
    <name type="scientific">Edhazardia aedis (strain USNM 41457)</name>
    <name type="common">Microsporidian parasite</name>
    <dbReference type="NCBI Taxonomy" id="1003232"/>
    <lineage>
        <taxon>Eukaryota</taxon>
        <taxon>Fungi</taxon>
        <taxon>Fungi incertae sedis</taxon>
        <taxon>Microsporidia</taxon>
        <taxon>Edhazardia</taxon>
    </lineage>
</organism>
<accession>J9D3W4</accession>
<dbReference type="HOGENOM" id="CLU_498764_0_0_1"/>
<feature type="compositionally biased region" description="Basic residues" evidence="1">
    <location>
        <begin position="361"/>
        <end position="373"/>
    </location>
</feature>
<proteinExistence type="predicted"/>
<dbReference type="Proteomes" id="UP000003163">
    <property type="component" value="Unassembled WGS sequence"/>
</dbReference>
<feature type="compositionally biased region" description="Basic residues" evidence="1">
    <location>
        <begin position="168"/>
        <end position="179"/>
    </location>
</feature>
<dbReference type="InParanoid" id="J9D3W4"/>
<feature type="compositionally biased region" description="Polar residues" evidence="1">
    <location>
        <begin position="267"/>
        <end position="286"/>
    </location>
</feature>